<dbReference type="STRING" id="418985.A0A1V9XEL2"/>
<feature type="transmembrane region" description="Helical" evidence="5">
    <location>
        <begin position="118"/>
        <end position="142"/>
    </location>
</feature>
<evidence type="ECO:0000256" key="5">
    <source>
        <dbReference type="SAM" id="Phobius"/>
    </source>
</evidence>
<name>A0A1V9XEL2_9ACAR</name>
<feature type="transmembrane region" description="Helical" evidence="5">
    <location>
        <begin position="289"/>
        <end position="305"/>
    </location>
</feature>
<dbReference type="Proteomes" id="UP000192247">
    <property type="component" value="Unassembled WGS sequence"/>
</dbReference>
<feature type="domain" description="SLC26A/SulP transporter" evidence="6">
    <location>
        <begin position="2"/>
        <end position="53"/>
    </location>
</feature>
<dbReference type="InterPro" id="IPR011547">
    <property type="entry name" value="SLC26A/SulP_dom"/>
</dbReference>
<comment type="caution">
    <text evidence="7">The sequence shown here is derived from an EMBL/GenBank/DDBJ whole genome shotgun (WGS) entry which is preliminary data.</text>
</comment>
<feature type="transmembrane region" description="Helical" evidence="5">
    <location>
        <begin position="263"/>
        <end position="282"/>
    </location>
</feature>
<dbReference type="FunCoup" id="A0A1V9XEL2">
    <property type="interactions" value="185"/>
</dbReference>
<dbReference type="AlphaFoldDB" id="A0A1V9XEL2"/>
<dbReference type="GO" id="GO:0016020">
    <property type="term" value="C:membrane"/>
    <property type="evidence" value="ECO:0007669"/>
    <property type="project" value="UniProtKB-SubCell"/>
</dbReference>
<keyword evidence="3 5" id="KW-1133">Transmembrane helix</keyword>
<feature type="transmembrane region" description="Helical" evidence="5">
    <location>
        <begin position="80"/>
        <end position="97"/>
    </location>
</feature>
<feature type="transmembrane region" description="Helical" evidence="5">
    <location>
        <begin position="325"/>
        <end position="350"/>
    </location>
</feature>
<keyword evidence="4 5" id="KW-0472">Membrane</keyword>
<evidence type="ECO:0000313" key="7">
    <source>
        <dbReference type="EMBL" id="OQR71798.1"/>
    </source>
</evidence>
<feature type="domain" description="SLC26A/SulP transporter" evidence="6">
    <location>
        <begin position="75"/>
        <end position="320"/>
    </location>
</feature>
<evidence type="ECO:0000256" key="4">
    <source>
        <dbReference type="ARBA" id="ARBA00023136"/>
    </source>
</evidence>
<feature type="transmembrane region" description="Helical" evidence="5">
    <location>
        <begin position="192"/>
        <end position="214"/>
    </location>
</feature>
<feature type="transmembrane region" description="Helical" evidence="5">
    <location>
        <begin position="38"/>
        <end position="60"/>
    </location>
</feature>
<evidence type="ECO:0000259" key="6">
    <source>
        <dbReference type="Pfam" id="PF00916"/>
    </source>
</evidence>
<evidence type="ECO:0000256" key="1">
    <source>
        <dbReference type="ARBA" id="ARBA00004141"/>
    </source>
</evidence>
<reference evidence="7 8" key="1">
    <citation type="journal article" date="2017" name="Gigascience">
        <title>Draft genome of the honey bee ectoparasitic mite, Tropilaelaps mercedesae, is shaped by the parasitic life history.</title>
        <authorList>
            <person name="Dong X."/>
            <person name="Armstrong S.D."/>
            <person name="Xia D."/>
            <person name="Makepeace B.L."/>
            <person name="Darby A.C."/>
            <person name="Kadowaki T."/>
        </authorList>
    </citation>
    <scope>NUCLEOTIDE SEQUENCE [LARGE SCALE GENOMIC DNA]</scope>
    <source>
        <strain evidence="7">Wuxi-XJTLU</strain>
    </source>
</reference>
<comment type="subcellular location">
    <subcellularLocation>
        <location evidence="1">Membrane</location>
        <topology evidence="1">Multi-pass membrane protein</topology>
    </subcellularLocation>
</comment>
<dbReference type="PANTHER" id="PTHR11814">
    <property type="entry name" value="SULFATE TRANSPORTER"/>
    <property type="match status" value="1"/>
</dbReference>
<proteinExistence type="predicted"/>
<sequence>MGSFVYILFGSAKDLTIGPTAIMCMMTGQYTVFGGATYAVLLSLFSGILQLVLDLPIILYGGTTPRCKTLFHIASRWTDTILGISCIIVLLTMRYFRDARLAESSFGLSRASLRAVNGAWWTIVTARNVLVVLFCGGMAAILDAQDRHPFSLTGNVQGGLPEFRVPNFTYTYHDSGTNTTVTKYFGEIISDLHVGAVVISLLSILESVAIAKAFAKGKRVNATQEMFALGCCNIAGSFVQAFPATGSFSRTAINNASGVRTPMGGLFTGGIVLAALAFLSPYFSYIPKATLASIIITSVIFMVHVEDVRVMWRTSKSDLIPFSFTFFGSFFFGLEYGIMMGVVIAILLLLHHNARPTVTVSSVKACGTSSYVSCRIDRSILFPSALYVTGKIGRRLREEVQKCREKNTLVVIDGSHLPHVDYTTCVVRLNRTLKVGLCSQPIPHATSDSVVLAFLSN</sequence>
<dbReference type="InterPro" id="IPR001902">
    <property type="entry name" value="SLC26A/SulP_fam"/>
</dbReference>
<protein>
    <submittedName>
        <fullName evidence="7">Sodium-independent sulfate anion transporter-like</fullName>
    </submittedName>
</protein>
<dbReference type="GO" id="GO:0055085">
    <property type="term" value="P:transmembrane transport"/>
    <property type="evidence" value="ECO:0007669"/>
    <property type="project" value="InterPro"/>
</dbReference>
<dbReference type="EMBL" id="MNPL01013522">
    <property type="protein sequence ID" value="OQR71798.1"/>
    <property type="molecule type" value="Genomic_DNA"/>
</dbReference>
<keyword evidence="2 5" id="KW-0812">Transmembrane</keyword>
<keyword evidence="8" id="KW-1185">Reference proteome</keyword>
<organism evidence="7 8">
    <name type="scientific">Tropilaelaps mercedesae</name>
    <dbReference type="NCBI Taxonomy" id="418985"/>
    <lineage>
        <taxon>Eukaryota</taxon>
        <taxon>Metazoa</taxon>
        <taxon>Ecdysozoa</taxon>
        <taxon>Arthropoda</taxon>
        <taxon>Chelicerata</taxon>
        <taxon>Arachnida</taxon>
        <taxon>Acari</taxon>
        <taxon>Parasitiformes</taxon>
        <taxon>Mesostigmata</taxon>
        <taxon>Gamasina</taxon>
        <taxon>Dermanyssoidea</taxon>
        <taxon>Laelapidae</taxon>
        <taxon>Tropilaelaps</taxon>
    </lineage>
</organism>
<accession>A0A1V9XEL2</accession>
<gene>
    <name evidence="7" type="ORF">BIW11_10772</name>
</gene>
<evidence type="ECO:0000313" key="8">
    <source>
        <dbReference type="Proteomes" id="UP000192247"/>
    </source>
</evidence>
<evidence type="ECO:0000256" key="3">
    <source>
        <dbReference type="ARBA" id="ARBA00022989"/>
    </source>
</evidence>
<dbReference type="InParanoid" id="A0A1V9XEL2"/>
<feature type="transmembrane region" description="Helical" evidence="5">
    <location>
        <begin position="226"/>
        <end position="243"/>
    </location>
</feature>
<evidence type="ECO:0000256" key="2">
    <source>
        <dbReference type="ARBA" id="ARBA00022692"/>
    </source>
</evidence>
<dbReference type="Pfam" id="PF00916">
    <property type="entry name" value="Sulfate_transp"/>
    <property type="match status" value="2"/>
</dbReference>
<dbReference type="OrthoDB" id="288203at2759"/>